<proteinExistence type="predicted"/>
<dbReference type="OrthoDB" id="1999450at2"/>
<evidence type="ECO:0000313" key="1">
    <source>
        <dbReference type="EMBL" id="MBB5179284.1"/>
    </source>
</evidence>
<reference evidence="1 2" key="1">
    <citation type="submission" date="2020-08" db="EMBL/GenBank/DDBJ databases">
        <title>Genomic Encyclopedia of Type Strains, Phase IV (KMG-IV): sequencing the most valuable type-strain genomes for metagenomic binning, comparative biology and taxonomic classification.</title>
        <authorList>
            <person name="Goeker M."/>
        </authorList>
    </citation>
    <scope>NUCLEOTIDE SEQUENCE [LARGE SCALE GENOMIC DNA]</scope>
    <source>
        <strain evidence="1 2">DSM 15895</strain>
    </source>
</reference>
<gene>
    <name evidence="1" type="ORF">HNQ44_000708</name>
</gene>
<protein>
    <submittedName>
        <fullName evidence="1">Uncharacterized protein</fullName>
    </submittedName>
</protein>
<organism evidence="1 2">
    <name type="scientific">Planococcus koreensis</name>
    <dbReference type="NCBI Taxonomy" id="112331"/>
    <lineage>
        <taxon>Bacteria</taxon>
        <taxon>Bacillati</taxon>
        <taxon>Bacillota</taxon>
        <taxon>Bacilli</taxon>
        <taxon>Bacillales</taxon>
        <taxon>Caryophanaceae</taxon>
        <taxon>Planococcus</taxon>
    </lineage>
</organism>
<dbReference type="RefSeq" id="WP_135504659.1">
    <property type="nucleotide sequence ID" value="NZ_JACHHE010000002.1"/>
</dbReference>
<evidence type="ECO:0000313" key="2">
    <source>
        <dbReference type="Proteomes" id="UP000525923"/>
    </source>
</evidence>
<dbReference type="EMBL" id="JACHHE010000002">
    <property type="protein sequence ID" value="MBB5179284.1"/>
    <property type="molecule type" value="Genomic_DNA"/>
</dbReference>
<dbReference type="Proteomes" id="UP000525923">
    <property type="component" value="Unassembled WGS sequence"/>
</dbReference>
<keyword evidence="2" id="KW-1185">Reference proteome</keyword>
<dbReference type="Pfam" id="PF21845">
    <property type="entry name" value="DUF6904"/>
    <property type="match status" value="1"/>
</dbReference>
<name>A0A7W8CRZ6_9BACL</name>
<sequence length="243" mass="28841">MIRIRHTPNYAGVHISGDYSDFDELYEAVHRITRSHEEDDGYGQPRRRILGLFNELRQAQLGNRCFEAVPNGFSARNDLWLPVEHTDNNVYLKFEALWPEVLFASFALNDFIFHYMDGARVHSWDPWAAAVRKFQSAVASCLEETLSPNRYRQLRKYIDPHGLFAKTKYQNYLIQYIDRLNIHFLRLPPERRPENISIMAKRICELDSLYYDFRSDFIDLAEGLQVHVSELRYKENYPETIDW</sequence>
<comment type="caution">
    <text evidence="1">The sequence shown here is derived from an EMBL/GenBank/DDBJ whole genome shotgun (WGS) entry which is preliminary data.</text>
</comment>
<dbReference type="AlphaFoldDB" id="A0A7W8CRZ6"/>
<dbReference type="InterPro" id="IPR054199">
    <property type="entry name" value="DUF6904"/>
</dbReference>
<accession>A0A7W8CRZ6</accession>